<reference evidence="2 3" key="1">
    <citation type="journal article" date="2013" name="Genome Announc.">
        <title>Draft Genome Sequence of Rhizobium mesoamericanum STM3625, a Nitrogen-Fixing Symbiont of Mimosa pudica Isolated in French Guiana (South America).</title>
        <authorList>
            <person name="Moulin L."/>
            <person name="Mornico D."/>
            <person name="Melkonian R."/>
            <person name="Klonowska A."/>
        </authorList>
    </citation>
    <scope>NUCLEOTIDE SEQUENCE [LARGE SCALE GENOMIC DNA]</scope>
    <source>
        <strain evidence="2 3">STM3625</strain>
    </source>
</reference>
<dbReference type="eggNOG" id="ENOG50302H9">
    <property type="taxonomic scope" value="Bacteria"/>
</dbReference>
<dbReference type="AlphaFoldDB" id="K0Q3W6"/>
<feature type="chain" id="PRO_5003839735" description="Cytochrome c domain-containing protein" evidence="1">
    <location>
        <begin position="37"/>
        <end position="700"/>
    </location>
</feature>
<dbReference type="InterPro" id="IPR036280">
    <property type="entry name" value="Multihaem_cyt_sf"/>
</dbReference>
<keyword evidence="1" id="KW-0732">Signal</keyword>
<dbReference type="EMBL" id="CANI01000043">
    <property type="protein sequence ID" value="CCM79127.1"/>
    <property type="molecule type" value="Genomic_DNA"/>
</dbReference>
<sequence>MVILSPEKAVRSVAFGLLGALSMALLLSSSATSAHIAVESTQFDRLGSGTANSAILADEAKCRDRNYCDPRPCTVPVRLREPLTEALSNNQGHQFEAFRLCEQFTQLATHADQTMIWPSSENNAEATSFAEASSRWNGDFQWKPASASTDIITRFGDEARAVFGPIPDIDCGDLAAKVIPLEIDGNIVDLKPNPAISGSPLQFEHRDAKGKIVKWSTQIAKCDKPSLAGNVTYCGMNSRVSRRVVGTVEWVSLCRKSSPHLEIDPEPYWQKNNPTFARLGIIGFNRESGEIVFFDGSKNRQHFDWTTPFTPPGGRSYADHKGRTTAATLYDSTFQIQCSACHDNKAPYVISPHIGQARIGYFGGAASERALAFSLGDYVPKMKRDERLPFRVIGSAYTATYATDLARARTVEDPSGNCTQCHTLTTQITGQRIAADAAGRIPEVTNPTWAQVVSVRAEVLKLSEIDAHRTDWARRSAYGNIHPWMVPREGNKITAESGQMSEDDWRQLSNCIWEAGGKECRYKPLFTACPAPGVQLGGDGSQPTAVSSEVLPVPTGEVGANRVLRLRWSYLNDYGHVPQRDDVRFNIAIKSTPIPLSGKAPLESDYPTIDEAKDAIDDTTVGHGGTSGRAMFVGDLSYFGHKRFTDPAPSTTPREFRADLPAMCNRRYLARVLAKRFCFDQSGVKYADRGQVLFADVTCN</sequence>
<dbReference type="SUPFAM" id="SSF48695">
    <property type="entry name" value="Multiheme cytochromes"/>
    <property type="match status" value="1"/>
</dbReference>
<accession>K0Q3W6</accession>
<evidence type="ECO:0008006" key="4">
    <source>
        <dbReference type="Google" id="ProtNLM"/>
    </source>
</evidence>
<dbReference type="HOGENOM" id="CLU_449696_0_0_5"/>
<evidence type="ECO:0000256" key="1">
    <source>
        <dbReference type="SAM" id="SignalP"/>
    </source>
</evidence>
<organism evidence="2 3">
    <name type="scientific">Rhizobium mesoamericanum STM3625</name>
    <dbReference type="NCBI Taxonomy" id="1211777"/>
    <lineage>
        <taxon>Bacteria</taxon>
        <taxon>Pseudomonadati</taxon>
        <taxon>Pseudomonadota</taxon>
        <taxon>Alphaproteobacteria</taxon>
        <taxon>Hyphomicrobiales</taxon>
        <taxon>Rhizobiaceae</taxon>
        <taxon>Rhizobium/Agrobacterium group</taxon>
        <taxon>Rhizobium</taxon>
    </lineage>
</organism>
<dbReference type="STRING" id="1211777.BN77_p10372"/>
<name>K0Q3W6_9HYPH</name>
<protein>
    <recommendedName>
        <fullName evidence="4">Cytochrome c domain-containing protein</fullName>
    </recommendedName>
</protein>
<dbReference type="Proteomes" id="UP000009319">
    <property type="component" value="Unassembled WGS sequence"/>
</dbReference>
<evidence type="ECO:0000313" key="3">
    <source>
        <dbReference type="Proteomes" id="UP000009319"/>
    </source>
</evidence>
<keyword evidence="3" id="KW-1185">Reference proteome</keyword>
<gene>
    <name evidence="2" type="ORF">BN77_p10372</name>
</gene>
<evidence type="ECO:0000313" key="2">
    <source>
        <dbReference type="EMBL" id="CCM79127.1"/>
    </source>
</evidence>
<comment type="caution">
    <text evidence="2">The sequence shown here is derived from an EMBL/GenBank/DDBJ whole genome shotgun (WGS) entry which is preliminary data.</text>
</comment>
<feature type="signal peptide" evidence="1">
    <location>
        <begin position="1"/>
        <end position="36"/>
    </location>
</feature>
<proteinExistence type="predicted"/>